<accession>A0A1W0AR28</accession>
<protein>
    <submittedName>
        <fullName evidence="2">Uncharacterized protein</fullName>
    </submittedName>
</protein>
<reference evidence="2 3" key="1">
    <citation type="journal article" date="2016" name="Antonie Van Leeuwenhoek">
        <title>Nocardia donostiensis sp. nov., isolated from human respiratory specimens.</title>
        <authorList>
            <person name="Ercibengoa M."/>
            <person name="Bell M."/>
            <person name="Marimon J.M."/>
            <person name="Humrighouse B."/>
            <person name="Klenk H.P."/>
            <person name="Potter G."/>
            <person name="Perez-Trallero E."/>
        </authorList>
    </citation>
    <scope>NUCLEOTIDE SEQUENCE [LARGE SCALE GENOMIC DNA]</scope>
    <source>
        <strain evidence="2 3">X1655</strain>
    </source>
</reference>
<proteinExistence type="predicted"/>
<name>A0A1W0AR28_9NOCA</name>
<dbReference type="EMBL" id="MUMY01000003">
    <property type="protein sequence ID" value="ONM49824.1"/>
    <property type="molecule type" value="Genomic_DNA"/>
</dbReference>
<dbReference type="STRING" id="1538463.B0T36_23665"/>
<comment type="caution">
    <text evidence="2">The sequence shown here is derived from an EMBL/GenBank/DDBJ whole genome shotgun (WGS) entry which is preliminary data.</text>
</comment>
<gene>
    <name evidence="2" type="ORF">B0T46_05335</name>
</gene>
<sequence>MAHGRGGAQDEPRQYHRRDENGRPEFGPGEYGPVRRADEFDTQNLRARFSSRVLLRYSNEVAPRCEISGPPQTPERIYPSEHGSVPS</sequence>
<keyword evidence="3" id="KW-1185">Reference proteome</keyword>
<evidence type="ECO:0000313" key="3">
    <source>
        <dbReference type="Proteomes" id="UP000188836"/>
    </source>
</evidence>
<feature type="region of interest" description="Disordered" evidence="1">
    <location>
        <begin position="1"/>
        <end position="42"/>
    </location>
</feature>
<organism evidence="2 3">
    <name type="scientific">Nocardia donostiensis</name>
    <dbReference type="NCBI Taxonomy" id="1538463"/>
    <lineage>
        <taxon>Bacteria</taxon>
        <taxon>Bacillati</taxon>
        <taxon>Actinomycetota</taxon>
        <taxon>Actinomycetes</taxon>
        <taxon>Mycobacteriales</taxon>
        <taxon>Nocardiaceae</taxon>
        <taxon>Nocardia</taxon>
    </lineage>
</organism>
<evidence type="ECO:0000313" key="2">
    <source>
        <dbReference type="EMBL" id="ONM49824.1"/>
    </source>
</evidence>
<dbReference type="AlphaFoldDB" id="A0A1W0AR28"/>
<feature type="region of interest" description="Disordered" evidence="1">
    <location>
        <begin position="64"/>
        <end position="87"/>
    </location>
</feature>
<dbReference type="Proteomes" id="UP000188836">
    <property type="component" value="Unassembled WGS sequence"/>
</dbReference>
<evidence type="ECO:0000256" key="1">
    <source>
        <dbReference type="SAM" id="MobiDB-lite"/>
    </source>
</evidence>
<feature type="compositionally biased region" description="Basic and acidic residues" evidence="1">
    <location>
        <begin position="8"/>
        <end position="23"/>
    </location>
</feature>